<dbReference type="EMBL" id="JAODUO010000225">
    <property type="protein sequence ID" value="KAK2185721.1"/>
    <property type="molecule type" value="Genomic_DNA"/>
</dbReference>
<evidence type="ECO:0000256" key="1">
    <source>
        <dbReference type="SAM" id="MobiDB-lite"/>
    </source>
</evidence>
<organism evidence="2 3">
    <name type="scientific">Ridgeia piscesae</name>
    <name type="common">Tubeworm</name>
    <dbReference type="NCBI Taxonomy" id="27915"/>
    <lineage>
        <taxon>Eukaryota</taxon>
        <taxon>Metazoa</taxon>
        <taxon>Spiralia</taxon>
        <taxon>Lophotrochozoa</taxon>
        <taxon>Annelida</taxon>
        <taxon>Polychaeta</taxon>
        <taxon>Sedentaria</taxon>
        <taxon>Canalipalpata</taxon>
        <taxon>Sabellida</taxon>
        <taxon>Siboglinidae</taxon>
        <taxon>Ridgeia</taxon>
    </lineage>
</organism>
<protein>
    <submittedName>
        <fullName evidence="2">Uncharacterized protein</fullName>
    </submittedName>
</protein>
<evidence type="ECO:0000313" key="3">
    <source>
        <dbReference type="Proteomes" id="UP001209878"/>
    </source>
</evidence>
<gene>
    <name evidence="2" type="ORF">NP493_225g01012</name>
</gene>
<reference evidence="2" key="1">
    <citation type="journal article" date="2023" name="Mol. Biol. Evol.">
        <title>Third-Generation Sequencing Reveals the Adaptive Role of the Epigenome in Three Deep-Sea Polychaetes.</title>
        <authorList>
            <person name="Perez M."/>
            <person name="Aroh O."/>
            <person name="Sun Y."/>
            <person name="Lan Y."/>
            <person name="Juniper S.K."/>
            <person name="Young C.R."/>
            <person name="Angers B."/>
            <person name="Qian P.Y."/>
        </authorList>
    </citation>
    <scope>NUCLEOTIDE SEQUENCE</scope>
    <source>
        <strain evidence="2">R07B-5</strain>
    </source>
</reference>
<feature type="compositionally biased region" description="Pro residues" evidence="1">
    <location>
        <begin position="100"/>
        <end position="110"/>
    </location>
</feature>
<comment type="caution">
    <text evidence="2">The sequence shown here is derived from an EMBL/GenBank/DDBJ whole genome shotgun (WGS) entry which is preliminary data.</text>
</comment>
<accession>A0AAD9UDW7</accession>
<name>A0AAD9UDW7_RIDPI</name>
<evidence type="ECO:0000313" key="2">
    <source>
        <dbReference type="EMBL" id="KAK2185721.1"/>
    </source>
</evidence>
<sequence>MLDGLAFLPPTDVSAGMTHLRTIAPALAAPLVDYFDKTYVHGHYRQGRPQLGGIRMVRIAPMYPVQTWNVHDATLNDDPRTYNVSEAWNNKYRHLIGHQHPPPPPPPPPGGGGGGGGIPRSAWPSGSSCETPVKIF</sequence>
<proteinExistence type="predicted"/>
<feature type="region of interest" description="Disordered" evidence="1">
    <location>
        <begin position="95"/>
        <end position="136"/>
    </location>
</feature>
<dbReference type="AlphaFoldDB" id="A0AAD9UDW7"/>
<dbReference type="Proteomes" id="UP001209878">
    <property type="component" value="Unassembled WGS sequence"/>
</dbReference>
<keyword evidence="3" id="KW-1185">Reference proteome</keyword>